<sequence>MLATIKRICIANQRYFQTRGASSSVISKDASKFRNLALVAHIDSGKTTLTESILHTSSFLAAPGSVDTGSTTTDFLPAERERGITIQSASIPVSWKDWTFNLVDTPGHADFGMEVESASRVVDGAVVLIDSVEGVEAQTKGVWKQLDRYGVATRLLFLNKLDRPGASLRSSYLSVLAHRLHPEPTLLALPIASFAAEDYQTAEPGVVGLVDLVKWEVWKWEGGVHSRHPLPKSVEELYSTPVFPPSHPLVKELLPARISLLERLGMLSEPLMETMLSLEGPDDYLSLASSEIMPHIRNLTLSNAILPVLCGAAAQHIGTELVLDYVGELLASPLDVSRSSNKPSTGQTQALVWKVAWDKQKGWMSFVRVYSGTLKLRGSLHNTTNKQKEKVTKLLLLYADQTEEVDSLPTGSVGVVLGLKHTRTGDTLSSSSSHGESPMMGIVPPPAVISVAVTPSSQSDQGLVSDALQSLARTDPSVRVENVEGQLLVHGLGSLHLEIVEGRLRDEWGARFEFGRRRVSYRESFSHDSFDFEKEWETHMQGKTASANIGLTIRRLDTSLGEAGEEAWGGNKVVLATALNKLAKLEKVIPLNPSSKGANAVSPEANLAQGLLNTLSNSPNTSLPLSGLHITIQKYSISPHAPSFVLAGAGSYILREALKAADMGPIMEPYVRLKVDVPEAYVGKVAKDVTEHGGEIQDMTESAEGHDADGVPYDSDSLYVPPEWLTPCSSSSNAVSSATRQVKRSIYAYAPLSQMLDYSQRLRAISGGHGIFDMTSAGFREVGEVRATEILKEIGRA</sequence>
<keyword evidence="2" id="KW-0648">Protein biosynthesis</keyword>
<accession>A0A166G0E5</accession>
<evidence type="ECO:0000259" key="4">
    <source>
        <dbReference type="PROSITE" id="PS51722"/>
    </source>
</evidence>
<dbReference type="Pfam" id="PF00009">
    <property type="entry name" value="GTP_EFTU"/>
    <property type="match status" value="1"/>
</dbReference>
<dbReference type="SUPFAM" id="SSF52540">
    <property type="entry name" value="P-loop containing nucleoside triphosphate hydrolases"/>
    <property type="match status" value="1"/>
</dbReference>
<dbReference type="Proteomes" id="UP000076798">
    <property type="component" value="Unassembled WGS sequence"/>
</dbReference>
<keyword evidence="3" id="KW-0342">GTP-binding</keyword>
<dbReference type="InterPro" id="IPR027417">
    <property type="entry name" value="P-loop_NTPase"/>
</dbReference>
<dbReference type="PANTHER" id="PTHR43261">
    <property type="entry name" value="TRANSLATION ELONGATION FACTOR G-RELATED"/>
    <property type="match status" value="1"/>
</dbReference>
<evidence type="ECO:0000313" key="5">
    <source>
        <dbReference type="EMBL" id="KZT41189.1"/>
    </source>
</evidence>
<dbReference type="InterPro" id="IPR005225">
    <property type="entry name" value="Small_GTP-bd"/>
</dbReference>
<dbReference type="EMBL" id="KV428024">
    <property type="protein sequence ID" value="KZT41189.1"/>
    <property type="molecule type" value="Genomic_DNA"/>
</dbReference>
<dbReference type="Gene3D" id="3.30.70.240">
    <property type="match status" value="1"/>
</dbReference>
<dbReference type="SUPFAM" id="SSF50447">
    <property type="entry name" value="Translation proteins"/>
    <property type="match status" value="1"/>
</dbReference>
<evidence type="ECO:0000256" key="1">
    <source>
        <dbReference type="ARBA" id="ARBA00022741"/>
    </source>
</evidence>
<proteinExistence type="predicted"/>
<feature type="domain" description="Tr-type G" evidence="4">
    <location>
        <begin position="31"/>
        <end position="334"/>
    </location>
</feature>
<dbReference type="InterPro" id="IPR000795">
    <property type="entry name" value="T_Tr_GTP-bd_dom"/>
</dbReference>
<evidence type="ECO:0000313" key="6">
    <source>
        <dbReference type="Proteomes" id="UP000076798"/>
    </source>
</evidence>
<dbReference type="Gene3D" id="3.40.50.300">
    <property type="entry name" value="P-loop containing nucleotide triphosphate hydrolases"/>
    <property type="match status" value="1"/>
</dbReference>
<dbReference type="PRINTS" id="PR00315">
    <property type="entry name" value="ELONGATNFCT"/>
</dbReference>
<dbReference type="GO" id="GO:0003924">
    <property type="term" value="F:GTPase activity"/>
    <property type="evidence" value="ECO:0007669"/>
    <property type="project" value="InterPro"/>
</dbReference>
<keyword evidence="5" id="KW-0378">Hydrolase</keyword>
<keyword evidence="1" id="KW-0547">Nucleotide-binding</keyword>
<dbReference type="GO" id="GO:0005739">
    <property type="term" value="C:mitochondrion"/>
    <property type="evidence" value="ECO:0007669"/>
    <property type="project" value="TreeGrafter"/>
</dbReference>
<dbReference type="GO" id="GO:0005525">
    <property type="term" value="F:GTP binding"/>
    <property type="evidence" value="ECO:0007669"/>
    <property type="project" value="UniProtKB-KW"/>
</dbReference>
<reference evidence="5 6" key="1">
    <citation type="journal article" date="2016" name="Mol. Biol. Evol.">
        <title>Comparative Genomics of Early-Diverging Mushroom-Forming Fungi Provides Insights into the Origins of Lignocellulose Decay Capabilities.</title>
        <authorList>
            <person name="Nagy L.G."/>
            <person name="Riley R."/>
            <person name="Tritt A."/>
            <person name="Adam C."/>
            <person name="Daum C."/>
            <person name="Floudas D."/>
            <person name="Sun H."/>
            <person name="Yadav J.S."/>
            <person name="Pangilinan J."/>
            <person name="Larsson K.H."/>
            <person name="Matsuura K."/>
            <person name="Barry K."/>
            <person name="Labutti K."/>
            <person name="Kuo R."/>
            <person name="Ohm R.A."/>
            <person name="Bhattacharya S.S."/>
            <person name="Shirouzu T."/>
            <person name="Yoshinaga Y."/>
            <person name="Martin F.M."/>
            <person name="Grigoriev I.V."/>
            <person name="Hibbett D.S."/>
        </authorList>
    </citation>
    <scope>NUCLEOTIDE SEQUENCE [LARGE SCALE GENOMIC DNA]</scope>
    <source>
        <strain evidence="5 6">HHB10207 ss-3</strain>
    </source>
</reference>
<evidence type="ECO:0000256" key="2">
    <source>
        <dbReference type="ARBA" id="ARBA00022917"/>
    </source>
</evidence>
<dbReference type="Pfam" id="PF22042">
    <property type="entry name" value="EF-G_D2"/>
    <property type="match status" value="1"/>
</dbReference>
<dbReference type="InterPro" id="IPR000640">
    <property type="entry name" value="EFG_V-like"/>
</dbReference>
<dbReference type="AlphaFoldDB" id="A0A166G0E5"/>
<dbReference type="STRING" id="1314776.A0A166G0E5"/>
<dbReference type="PROSITE" id="PS51722">
    <property type="entry name" value="G_TR_2"/>
    <property type="match status" value="1"/>
</dbReference>
<protein>
    <submittedName>
        <fullName evidence="5">p-loop containing nucleoside triphosphate hydrolase protein</fullName>
    </submittedName>
</protein>
<dbReference type="Pfam" id="PF00679">
    <property type="entry name" value="EFG_C"/>
    <property type="match status" value="2"/>
</dbReference>
<dbReference type="PANTHER" id="PTHR43261:SF1">
    <property type="entry name" value="RIBOSOME-RELEASING FACTOR 2, MITOCHONDRIAL"/>
    <property type="match status" value="1"/>
</dbReference>
<dbReference type="Gene3D" id="2.40.30.10">
    <property type="entry name" value="Translation factors"/>
    <property type="match status" value="1"/>
</dbReference>
<dbReference type="SMART" id="SM00838">
    <property type="entry name" value="EFG_C"/>
    <property type="match status" value="1"/>
</dbReference>
<evidence type="ECO:0000256" key="3">
    <source>
        <dbReference type="ARBA" id="ARBA00023134"/>
    </source>
</evidence>
<dbReference type="InterPro" id="IPR009000">
    <property type="entry name" value="Transl_B-barrel_sf"/>
</dbReference>
<dbReference type="InterPro" id="IPR041095">
    <property type="entry name" value="EFG_II"/>
</dbReference>
<gene>
    <name evidence="5" type="ORF">SISSUDRAFT_1018046</name>
</gene>
<dbReference type="CDD" id="cd01514">
    <property type="entry name" value="Elongation_Factor_C"/>
    <property type="match status" value="1"/>
</dbReference>
<dbReference type="Pfam" id="PF14492">
    <property type="entry name" value="EFG_III"/>
    <property type="match status" value="1"/>
</dbReference>
<dbReference type="GO" id="GO:0032790">
    <property type="term" value="P:ribosome disassembly"/>
    <property type="evidence" value="ECO:0007669"/>
    <property type="project" value="TreeGrafter"/>
</dbReference>
<dbReference type="NCBIfam" id="TIGR00231">
    <property type="entry name" value="small_GTP"/>
    <property type="match status" value="1"/>
</dbReference>
<organism evidence="5 6">
    <name type="scientific">Sistotremastrum suecicum HHB10207 ss-3</name>
    <dbReference type="NCBI Taxonomy" id="1314776"/>
    <lineage>
        <taxon>Eukaryota</taxon>
        <taxon>Fungi</taxon>
        <taxon>Dikarya</taxon>
        <taxon>Basidiomycota</taxon>
        <taxon>Agaricomycotina</taxon>
        <taxon>Agaricomycetes</taxon>
        <taxon>Sistotremastrales</taxon>
        <taxon>Sistotremastraceae</taxon>
        <taxon>Sistotremastrum</taxon>
    </lineage>
</organism>
<dbReference type="SUPFAM" id="SSF54980">
    <property type="entry name" value="EF-G C-terminal domain-like"/>
    <property type="match status" value="2"/>
</dbReference>
<dbReference type="OrthoDB" id="198619at2759"/>
<dbReference type="InterPro" id="IPR035647">
    <property type="entry name" value="EFG_III/V"/>
</dbReference>
<dbReference type="InterPro" id="IPR031157">
    <property type="entry name" value="G_TR_CS"/>
</dbReference>
<dbReference type="Gene3D" id="3.30.70.870">
    <property type="entry name" value="Elongation Factor G (Translational Gtpase), domain 3"/>
    <property type="match status" value="1"/>
</dbReference>
<keyword evidence="6" id="KW-1185">Reference proteome</keyword>
<dbReference type="InterPro" id="IPR053905">
    <property type="entry name" value="EF-G-like_DII"/>
</dbReference>
<dbReference type="GO" id="GO:0032543">
    <property type="term" value="P:mitochondrial translation"/>
    <property type="evidence" value="ECO:0007669"/>
    <property type="project" value="TreeGrafter"/>
</dbReference>
<dbReference type="PROSITE" id="PS00301">
    <property type="entry name" value="G_TR_1"/>
    <property type="match status" value="1"/>
</dbReference>
<name>A0A166G0E5_9AGAM</name>